<dbReference type="FunFam" id="1.10.1170.10:FF:000002">
    <property type="entry name" value="Baculoviral IAP repeat containing 7"/>
    <property type="match status" value="1"/>
</dbReference>
<accession>A0A1L8DSN6</accession>
<evidence type="ECO:0000259" key="9">
    <source>
        <dbReference type="PROSITE" id="PS50089"/>
    </source>
</evidence>
<dbReference type="InterPro" id="IPR003591">
    <property type="entry name" value="Leu-rich_rpt_typical-subtyp"/>
</dbReference>
<dbReference type="CDD" id="cd16515">
    <property type="entry name" value="RING-HC_LRSAM1"/>
    <property type="match status" value="1"/>
</dbReference>
<keyword evidence="1" id="KW-0433">Leucine-rich repeat</keyword>
<evidence type="ECO:0000256" key="4">
    <source>
        <dbReference type="ARBA" id="ARBA00022771"/>
    </source>
</evidence>
<sequence length="715" mass="81339">MGCRISSHDSDSPPADMFRANQPDQVNYKAKLEKKLCLARETPESVFDITQCNLKEIPQGVFVLCKVLRKEQLLLSENKLTALICSGSSLGDLSLLTTLDLRANKFRKLPDEIYKLENLRELVVSQNQLTSLPLTLNRLRKLELLDVSENCLESIEQVSCMLQLRILNVRSNPSLRTIPPQLATCESLVDLVIDGEVVENPPLEVTQRGTLAILQFLATGLPPEGDFTAPDGLIDDAVAATEEFLAVERGAARRADDVAEKQRLVRFMQLEREALERNQEIEAKLHMQQQRKREELLRELLKEQTESDQKVAQLQQVRDDDRNRLITDILREEERWNGILDELISLRSAPDPILLEQERVEQERLLEQLKIHQSDLRKQEILGAMTNLLANEVNRVTSYQEKRDEASRDVLARECETNDILEQVFRNHTNDRREIVTEINRDEELQKAAVATLIAKNDARSWGLVEQMRIVEGQLAAMSVFEMEKKKVATDEQIEDLSLKRINLTMILVDLLAQQEQRRQQLLDTLAYMENARDDRQDFWLLHYQRLLDAQPEELEFQSVDPLLGYNFLVNGVVHCLPFLSRLWHNKGKAIEDITEEDLIEAGVKKEKDRVGIIKSIRDFVASSRPESDIAVEKASAPAETPEESPSKTPEGATSAAGSEFQETSAECVICMDDKVAIIFIPCGHLCVCSGCHQSVTLCPMCRATIEQRIRVIQP</sequence>
<dbReference type="AlphaFoldDB" id="A0A1L8DSN6"/>
<evidence type="ECO:0000256" key="8">
    <source>
        <dbReference type="SAM" id="MobiDB-lite"/>
    </source>
</evidence>
<dbReference type="InterPro" id="IPR001841">
    <property type="entry name" value="Znf_RING"/>
</dbReference>
<keyword evidence="7" id="KW-0175">Coiled coil</keyword>
<feature type="compositionally biased region" description="Basic and acidic residues" evidence="8">
    <location>
        <begin position="1"/>
        <end position="11"/>
    </location>
</feature>
<dbReference type="EMBL" id="GFDF01004687">
    <property type="protein sequence ID" value="JAV09397.1"/>
    <property type="molecule type" value="Transcribed_RNA"/>
</dbReference>
<keyword evidence="2" id="KW-0479">Metal-binding</keyword>
<dbReference type="Pfam" id="PF13920">
    <property type="entry name" value="zf-C3HC4_3"/>
    <property type="match status" value="1"/>
</dbReference>
<proteinExistence type="predicted"/>
<evidence type="ECO:0000256" key="2">
    <source>
        <dbReference type="ARBA" id="ARBA00022723"/>
    </source>
</evidence>
<dbReference type="PANTHER" id="PTHR48051:SF1">
    <property type="entry name" value="RAS SUPPRESSOR PROTEIN 1"/>
    <property type="match status" value="1"/>
</dbReference>
<dbReference type="InterPro" id="IPR013083">
    <property type="entry name" value="Znf_RING/FYVE/PHD"/>
</dbReference>
<feature type="coiled-coil region" evidence="7">
    <location>
        <begin position="355"/>
        <end position="409"/>
    </location>
</feature>
<dbReference type="GO" id="GO:0008270">
    <property type="term" value="F:zinc ion binding"/>
    <property type="evidence" value="ECO:0007669"/>
    <property type="project" value="UniProtKB-KW"/>
</dbReference>
<feature type="region of interest" description="Disordered" evidence="8">
    <location>
        <begin position="1"/>
        <end position="20"/>
    </location>
</feature>
<dbReference type="SMART" id="SM00369">
    <property type="entry name" value="LRR_TYP"/>
    <property type="match status" value="3"/>
</dbReference>
<dbReference type="InterPro" id="IPR050216">
    <property type="entry name" value="LRR_domain-containing"/>
</dbReference>
<organism evidence="10">
    <name type="scientific">Nyssomyia neivai</name>
    <dbReference type="NCBI Taxonomy" id="330878"/>
    <lineage>
        <taxon>Eukaryota</taxon>
        <taxon>Metazoa</taxon>
        <taxon>Ecdysozoa</taxon>
        <taxon>Arthropoda</taxon>
        <taxon>Hexapoda</taxon>
        <taxon>Insecta</taxon>
        <taxon>Pterygota</taxon>
        <taxon>Neoptera</taxon>
        <taxon>Endopterygota</taxon>
        <taxon>Diptera</taxon>
        <taxon>Nematocera</taxon>
        <taxon>Psychodoidea</taxon>
        <taxon>Psychodidae</taxon>
        <taxon>Nyssomyia</taxon>
    </lineage>
</organism>
<reference evidence="10" key="1">
    <citation type="submission" date="2016-12" db="EMBL/GenBank/DDBJ databases">
        <title>An insight into the sialome and mialome of the sand fly, Nyssomyia neivai.</title>
        <authorList>
            <person name="Sebastian V."/>
            <person name="Goulart T.M."/>
            <person name="Oliveira W."/>
            <person name="Calvo E."/>
            <person name="Oliveira L.F."/>
            <person name="Pinto M.C."/>
            <person name="Rosselino A.M."/>
            <person name="Ribeiro J.M."/>
        </authorList>
    </citation>
    <scope>NUCLEOTIDE SEQUENCE</scope>
</reference>
<dbReference type="Gene3D" id="3.30.40.10">
    <property type="entry name" value="Zinc/RING finger domain, C3HC4 (zinc finger)"/>
    <property type="match status" value="1"/>
</dbReference>
<dbReference type="SUPFAM" id="SSF57850">
    <property type="entry name" value="RING/U-box"/>
    <property type="match status" value="1"/>
</dbReference>
<dbReference type="InterPro" id="IPR001611">
    <property type="entry name" value="Leu-rich_rpt"/>
</dbReference>
<keyword evidence="3" id="KW-0677">Repeat</keyword>
<dbReference type="Gene3D" id="3.80.10.10">
    <property type="entry name" value="Ribonuclease Inhibitor"/>
    <property type="match status" value="1"/>
</dbReference>
<dbReference type="PANTHER" id="PTHR48051">
    <property type="match status" value="1"/>
</dbReference>
<keyword evidence="5" id="KW-0862">Zinc</keyword>
<protein>
    <submittedName>
        <fullName evidence="10">Putative e3 ubiquitin-protein ligase lrsam1</fullName>
    </submittedName>
</protein>
<dbReference type="InterPro" id="IPR032675">
    <property type="entry name" value="LRR_dom_sf"/>
</dbReference>
<dbReference type="GO" id="GO:0005737">
    <property type="term" value="C:cytoplasm"/>
    <property type="evidence" value="ECO:0007669"/>
    <property type="project" value="TreeGrafter"/>
</dbReference>
<dbReference type="Pfam" id="PF13855">
    <property type="entry name" value="LRR_8"/>
    <property type="match status" value="1"/>
</dbReference>
<dbReference type="SUPFAM" id="SSF52058">
    <property type="entry name" value="L domain-like"/>
    <property type="match status" value="1"/>
</dbReference>
<evidence type="ECO:0000313" key="10">
    <source>
        <dbReference type="EMBL" id="JAV09397.1"/>
    </source>
</evidence>
<name>A0A1L8DSN6_9DIPT</name>
<keyword evidence="4 6" id="KW-0863">Zinc-finger</keyword>
<dbReference type="PROSITE" id="PS50089">
    <property type="entry name" value="ZF_RING_2"/>
    <property type="match status" value="1"/>
</dbReference>
<feature type="region of interest" description="Disordered" evidence="8">
    <location>
        <begin position="629"/>
        <end position="658"/>
    </location>
</feature>
<evidence type="ECO:0000256" key="5">
    <source>
        <dbReference type="ARBA" id="ARBA00022833"/>
    </source>
</evidence>
<evidence type="ECO:0000256" key="6">
    <source>
        <dbReference type="PROSITE-ProRule" id="PRU00175"/>
    </source>
</evidence>
<dbReference type="PROSITE" id="PS51450">
    <property type="entry name" value="LRR"/>
    <property type="match status" value="2"/>
</dbReference>
<evidence type="ECO:0000256" key="1">
    <source>
        <dbReference type="ARBA" id="ARBA00022614"/>
    </source>
</evidence>
<evidence type="ECO:0000256" key="7">
    <source>
        <dbReference type="SAM" id="Coils"/>
    </source>
</evidence>
<feature type="domain" description="RING-type" evidence="9">
    <location>
        <begin position="668"/>
        <end position="703"/>
    </location>
</feature>
<feature type="coiled-coil region" evidence="7">
    <location>
        <begin position="258"/>
        <end position="317"/>
    </location>
</feature>
<evidence type="ECO:0000256" key="3">
    <source>
        <dbReference type="ARBA" id="ARBA00022737"/>
    </source>
</evidence>